<dbReference type="InterPro" id="IPR013368">
    <property type="entry name" value="YecD_YerC"/>
</dbReference>
<dbReference type="Pfam" id="PF01371">
    <property type="entry name" value="Trp_repressor"/>
    <property type="match status" value="1"/>
</dbReference>
<evidence type="ECO:0000313" key="2">
    <source>
        <dbReference type="Proteomes" id="UP000228996"/>
    </source>
</evidence>
<dbReference type="InterPro" id="IPR010921">
    <property type="entry name" value="Trp_repressor/repl_initiator"/>
</dbReference>
<dbReference type="AlphaFoldDB" id="A0A2M6XCB7"/>
<reference evidence="2" key="1">
    <citation type="submission" date="2017-09" db="EMBL/GenBank/DDBJ databases">
        <title>Depth-based differentiation of microbial function through sediment-hosted aquifers and enrichment of novel symbionts in the deep terrestrial subsurface.</title>
        <authorList>
            <person name="Probst A.J."/>
            <person name="Ladd B."/>
            <person name="Jarett J.K."/>
            <person name="Geller-Mcgrath D.E."/>
            <person name="Sieber C.M.K."/>
            <person name="Emerson J.B."/>
            <person name="Anantharaman K."/>
            <person name="Thomas B.C."/>
            <person name="Malmstrom R."/>
            <person name="Stieglmeier M."/>
            <person name="Klingl A."/>
            <person name="Woyke T."/>
            <person name="Ryan C.M."/>
            <person name="Banfield J.F."/>
        </authorList>
    </citation>
    <scope>NUCLEOTIDE SEQUENCE [LARGE SCALE GENOMIC DNA]</scope>
</reference>
<accession>A0A2M6XCB7</accession>
<proteinExistence type="predicted"/>
<dbReference type="NCBIfam" id="TIGR02531">
    <property type="entry name" value="yecD_yerC"/>
    <property type="match status" value="1"/>
</dbReference>
<name>A0A2M6XCB7_9BACT</name>
<evidence type="ECO:0008006" key="3">
    <source>
        <dbReference type="Google" id="ProtNLM"/>
    </source>
</evidence>
<dbReference type="GO" id="GO:0003700">
    <property type="term" value="F:DNA-binding transcription factor activity"/>
    <property type="evidence" value="ECO:0007669"/>
    <property type="project" value="InterPro"/>
</dbReference>
<organism evidence="1 2">
    <name type="scientific">Candidatus Shapirobacteria bacterium CG08_land_8_20_14_0_20_39_18</name>
    <dbReference type="NCBI Taxonomy" id="1974883"/>
    <lineage>
        <taxon>Bacteria</taxon>
        <taxon>Candidatus Shapironibacteriota</taxon>
    </lineage>
</organism>
<dbReference type="GO" id="GO:0043565">
    <property type="term" value="F:sequence-specific DNA binding"/>
    <property type="evidence" value="ECO:0007669"/>
    <property type="project" value="InterPro"/>
</dbReference>
<dbReference type="InterPro" id="IPR000831">
    <property type="entry name" value="Trp_repress"/>
</dbReference>
<sequence length="152" mass="17628">MPRVSKKREVDKEKQKLFIDDFYSAVTSLKDKDEVREFFEDLLTTEEKLMLAKRFQAAMMLNLDYLWDEIDERIKVTRSTIAGVYQNTKFGFGGLGRVAGRIVELKKKKKAEIVKRFEKVQKGNLAPTLVQAGIGLLIQEKRRLRKQKSVTS</sequence>
<dbReference type="EMBL" id="PEYO01000018">
    <property type="protein sequence ID" value="PIU03321.1"/>
    <property type="molecule type" value="Genomic_DNA"/>
</dbReference>
<dbReference type="SUPFAM" id="SSF48295">
    <property type="entry name" value="TrpR-like"/>
    <property type="match status" value="1"/>
</dbReference>
<comment type="caution">
    <text evidence="1">The sequence shown here is derived from an EMBL/GenBank/DDBJ whole genome shotgun (WGS) entry which is preliminary data.</text>
</comment>
<evidence type="ECO:0000313" key="1">
    <source>
        <dbReference type="EMBL" id="PIU03321.1"/>
    </source>
</evidence>
<gene>
    <name evidence="1" type="ORF">COT44_03800</name>
</gene>
<dbReference type="Gene3D" id="1.10.1270.10">
    <property type="entry name" value="TrpR-like"/>
    <property type="match status" value="1"/>
</dbReference>
<dbReference type="Proteomes" id="UP000228996">
    <property type="component" value="Unassembled WGS sequence"/>
</dbReference>
<dbReference type="InterPro" id="IPR038116">
    <property type="entry name" value="TrpR-like_sf"/>
</dbReference>
<protein>
    <recommendedName>
        <fullName evidence="3">TrpR-like protein YerC/YecD</fullName>
    </recommendedName>
</protein>